<organism evidence="3 4">
    <name type="scientific">Lichtheimia corymbifera JMRC:FSU:9682</name>
    <dbReference type="NCBI Taxonomy" id="1263082"/>
    <lineage>
        <taxon>Eukaryota</taxon>
        <taxon>Fungi</taxon>
        <taxon>Fungi incertae sedis</taxon>
        <taxon>Mucoromycota</taxon>
        <taxon>Mucoromycotina</taxon>
        <taxon>Mucoromycetes</taxon>
        <taxon>Mucorales</taxon>
        <taxon>Lichtheimiaceae</taxon>
        <taxon>Lichtheimia</taxon>
    </lineage>
</organism>
<evidence type="ECO:0000313" key="3">
    <source>
        <dbReference type="EMBL" id="CDH60363.1"/>
    </source>
</evidence>
<reference evidence="3" key="1">
    <citation type="submission" date="2013-08" db="EMBL/GenBank/DDBJ databases">
        <title>Gene expansion shapes genome architecture in the human pathogen Lichtheimia corymbifera: an evolutionary genomics analysis in the ancient terrestrial Mucorales (Mucoromycotina).</title>
        <authorList>
            <person name="Schwartze V.U."/>
            <person name="Winter S."/>
            <person name="Shelest E."/>
            <person name="Marcet-Houben M."/>
            <person name="Horn F."/>
            <person name="Wehner S."/>
            <person name="Hoffmann K."/>
            <person name="Riege K."/>
            <person name="Sammeth M."/>
            <person name="Nowrousian M."/>
            <person name="Valiante V."/>
            <person name="Linde J."/>
            <person name="Jacobsen I.D."/>
            <person name="Marz M."/>
            <person name="Brakhage A.A."/>
            <person name="Gabaldon T."/>
            <person name="Bocker S."/>
            <person name="Voigt K."/>
        </authorList>
    </citation>
    <scope>NUCLEOTIDE SEQUENCE [LARGE SCALE GENOMIC DNA]</scope>
    <source>
        <strain evidence="3">FSU 9682</strain>
    </source>
</reference>
<evidence type="ECO:0000313" key="4">
    <source>
        <dbReference type="Proteomes" id="UP000027586"/>
    </source>
</evidence>
<dbReference type="Pfam" id="PF00533">
    <property type="entry name" value="BRCT"/>
    <property type="match status" value="1"/>
</dbReference>
<sequence>MSSENHQALADSFVFLESTERPAERRRSTRRRNKSRHGSTLSQQLPRSSLATNQDDLPEPICTAEVANLLEGVVIFIDKNLALDVRLGTIATSLGASRSESLDSKVTHVIHGPSPYTNSTPNNNKQRIPRLVNQALDRGIRVVSPSWIYECYEKRRRLPEMYYPFDMDSTCRLDYNAAATSRSHDDDNIFELPEEELVSSSDEDNERHARVPEERQQQHTISDTDERDDIYATPHEPSIPQAPTAVESNQPHEEQEHHGGPELVSSSEEEARLERRRKRMAEIAKIKAAKKRQRDQADGDEDEEDAPLMYDAAEGGNALLAGTDRLEIWYGEQSFYHDYNPPESTTSTRRSTRTLSKSAKRSK</sequence>
<comment type="caution">
    <text evidence="3">The sequence shown here is derived from an EMBL/GenBank/DDBJ whole genome shotgun (WGS) entry which is preliminary data.</text>
</comment>
<dbReference type="EMBL" id="CBTN010000090">
    <property type="protein sequence ID" value="CDH60363.1"/>
    <property type="molecule type" value="Genomic_DNA"/>
</dbReference>
<accession>A0A068SDB1</accession>
<feature type="compositionally biased region" description="Basic residues" evidence="1">
    <location>
        <begin position="27"/>
        <end position="37"/>
    </location>
</feature>
<dbReference type="VEuPathDB" id="FungiDB:LCOR_11146.1"/>
<dbReference type="SUPFAM" id="SSF52113">
    <property type="entry name" value="BRCT domain"/>
    <property type="match status" value="1"/>
</dbReference>
<feature type="region of interest" description="Disordered" evidence="1">
    <location>
        <begin position="13"/>
        <end position="56"/>
    </location>
</feature>
<dbReference type="InterPro" id="IPR036420">
    <property type="entry name" value="BRCT_dom_sf"/>
</dbReference>
<dbReference type="InterPro" id="IPR001357">
    <property type="entry name" value="BRCT_dom"/>
</dbReference>
<feature type="region of interest" description="Disordered" evidence="1">
    <location>
        <begin position="182"/>
        <end position="310"/>
    </location>
</feature>
<keyword evidence="4" id="KW-1185">Reference proteome</keyword>
<dbReference type="SMART" id="SM00292">
    <property type="entry name" value="BRCT"/>
    <property type="match status" value="1"/>
</dbReference>
<feature type="compositionally biased region" description="Polar residues" evidence="1">
    <location>
        <begin position="38"/>
        <end position="55"/>
    </location>
</feature>
<feature type="compositionally biased region" description="Acidic residues" evidence="1">
    <location>
        <begin position="188"/>
        <end position="204"/>
    </location>
</feature>
<dbReference type="Gene3D" id="3.40.50.10190">
    <property type="entry name" value="BRCT domain"/>
    <property type="match status" value="1"/>
</dbReference>
<proteinExistence type="predicted"/>
<feature type="compositionally biased region" description="Basic and acidic residues" evidence="1">
    <location>
        <begin position="205"/>
        <end position="217"/>
    </location>
</feature>
<feature type="domain" description="BRCT" evidence="2">
    <location>
        <begin position="65"/>
        <end position="165"/>
    </location>
</feature>
<evidence type="ECO:0000259" key="2">
    <source>
        <dbReference type="PROSITE" id="PS50172"/>
    </source>
</evidence>
<gene>
    <name evidence="3" type="ORF">LCOR_11146.1</name>
</gene>
<dbReference type="OrthoDB" id="427711at2759"/>
<name>A0A068SDB1_9FUNG</name>
<dbReference type="AlphaFoldDB" id="A0A068SDB1"/>
<protein>
    <recommendedName>
        <fullName evidence="2">BRCT domain-containing protein</fullName>
    </recommendedName>
</protein>
<feature type="compositionally biased region" description="Low complexity" evidence="1">
    <location>
        <begin position="344"/>
        <end position="357"/>
    </location>
</feature>
<dbReference type="STRING" id="1263082.A0A068SDB1"/>
<dbReference type="Proteomes" id="UP000027586">
    <property type="component" value="Unassembled WGS sequence"/>
</dbReference>
<feature type="region of interest" description="Disordered" evidence="1">
    <location>
        <begin position="336"/>
        <end position="363"/>
    </location>
</feature>
<feature type="compositionally biased region" description="Basic and acidic residues" evidence="1">
    <location>
        <begin position="250"/>
        <end position="260"/>
    </location>
</feature>
<dbReference type="PROSITE" id="PS50172">
    <property type="entry name" value="BRCT"/>
    <property type="match status" value="1"/>
</dbReference>
<evidence type="ECO:0000256" key="1">
    <source>
        <dbReference type="SAM" id="MobiDB-lite"/>
    </source>
</evidence>